<sequence>MRFDGKLALVTGATRGIGWAVAEALAAAGAHVLMLGRTQGALEELYDIITANKGEATGVPMDLTDGEAIDRLGASIAERWGKLDLLVGNAGVLGPLTPVSHIAPEEMDKVLAVNVTANARLIRAMEPLLMQADAPRAVFTTSGAAQKCRPFWGAYSTGKAALDALVKSWAHEHDNDKLRVNLVSPGPVRTAMRAQAMPGEDPETLPAPGALAPLFLELLSEGETRNGEIVDFKR</sequence>
<comment type="caution">
    <text evidence="6">The sequence shown here is derived from an EMBL/GenBank/DDBJ whole genome shotgun (WGS) entry which is preliminary data.</text>
</comment>
<dbReference type="SUPFAM" id="SSF51735">
    <property type="entry name" value="NAD(P)-binding Rossmann-fold domains"/>
    <property type="match status" value="1"/>
</dbReference>
<evidence type="ECO:0000256" key="4">
    <source>
        <dbReference type="ARBA" id="ARBA00023027"/>
    </source>
</evidence>
<dbReference type="PANTHER" id="PTHR43943:SF17">
    <property type="entry name" value="3-PHENYLPROPIONATE-DIHYDRODIOL_CINNAMIC ACID-DIHYDRODIOL DEHYDROGENASE"/>
    <property type="match status" value="1"/>
</dbReference>
<dbReference type="PANTHER" id="PTHR43943">
    <property type="entry name" value="DEHYDROGENASE/REDUCTASE (SDR FAMILY) MEMBER 4"/>
    <property type="match status" value="1"/>
</dbReference>
<dbReference type="SMART" id="SM00822">
    <property type="entry name" value="PKS_KR"/>
    <property type="match status" value="1"/>
</dbReference>
<evidence type="ECO:0000313" key="7">
    <source>
        <dbReference type="Proteomes" id="UP000785783"/>
    </source>
</evidence>
<dbReference type="GO" id="GO:0016491">
    <property type="term" value="F:oxidoreductase activity"/>
    <property type="evidence" value="ECO:0007669"/>
    <property type="project" value="UniProtKB-KW"/>
</dbReference>
<protein>
    <submittedName>
        <fullName evidence="6">SDR family NAD(P)-dependent oxidoreductase</fullName>
    </submittedName>
</protein>
<dbReference type="Proteomes" id="UP000785783">
    <property type="component" value="Unassembled WGS sequence"/>
</dbReference>
<feature type="domain" description="Ketoreductase" evidence="5">
    <location>
        <begin position="6"/>
        <end position="201"/>
    </location>
</feature>
<proteinExistence type="inferred from homology"/>
<evidence type="ECO:0000313" key="6">
    <source>
        <dbReference type="EMBL" id="MBL6761510.1"/>
    </source>
</evidence>
<accession>A0A937HCG4</accession>
<dbReference type="AlphaFoldDB" id="A0A937HCG4"/>
<name>A0A937HCG4_9PROT</name>
<dbReference type="Pfam" id="PF00106">
    <property type="entry name" value="adh_short"/>
    <property type="match status" value="1"/>
</dbReference>
<dbReference type="Gene3D" id="3.40.50.720">
    <property type="entry name" value="NAD(P)-binding Rossmann-like Domain"/>
    <property type="match status" value="1"/>
</dbReference>
<dbReference type="PROSITE" id="PS00061">
    <property type="entry name" value="ADH_SHORT"/>
    <property type="match status" value="1"/>
</dbReference>
<keyword evidence="3" id="KW-0560">Oxidoreductase</keyword>
<keyword evidence="4" id="KW-0520">NAD</keyword>
<dbReference type="InterPro" id="IPR002347">
    <property type="entry name" value="SDR_fam"/>
</dbReference>
<comment type="similarity">
    <text evidence="1">Belongs to the short-chain dehydrogenases/reductases (SDR) family.</text>
</comment>
<keyword evidence="2" id="KW-0058">Aromatic hydrocarbons catabolism</keyword>
<evidence type="ECO:0000256" key="2">
    <source>
        <dbReference type="ARBA" id="ARBA00022797"/>
    </source>
</evidence>
<reference evidence="6" key="1">
    <citation type="submission" date="2020-10" db="EMBL/GenBank/DDBJ databases">
        <title>Microbiome of the Black Sea water column analyzed by genome centric metagenomics.</title>
        <authorList>
            <person name="Cabello-Yeves P.J."/>
            <person name="Callieri C."/>
            <person name="Picazo A."/>
            <person name="Mehrshad M."/>
            <person name="Haro-Moreno J.M."/>
            <person name="Roda-Garcia J."/>
            <person name="Dzembekova N."/>
            <person name="Slabakova V."/>
            <person name="Slabakova N."/>
            <person name="Moncheva S."/>
            <person name="Rodriguez-Valera F."/>
        </authorList>
    </citation>
    <scope>NUCLEOTIDE SEQUENCE</scope>
    <source>
        <strain evidence="6">BS307-5m-G5</strain>
    </source>
</reference>
<evidence type="ECO:0000256" key="3">
    <source>
        <dbReference type="ARBA" id="ARBA00023002"/>
    </source>
</evidence>
<dbReference type="InterPro" id="IPR020904">
    <property type="entry name" value="Sc_DH/Rdtase_CS"/>
</dbReference>
<dbReference type="InterPro" id="IPR036291">
    <property type="entry name" value="NAD(P)-bd_dom_sf"/>
</dbReference>
<organism evidence="6 7">
    <name type="scientific">PS1 clade bacterium</name>
    <dbReference type="NCBI Taxonomy" id="2175152"/>
    <lineage>
        <taxon>Bacteria</taxon>
        <taxon>Pseudomonadati</taxon>
        <taxon>Pseudomonadota</taxon>
        <taxon>Alphaproteobacteria</taxon>
        <taxon>PS1 clade</taxon>
    </lineage>
</organism>
<dbReference type="InterPro" id="IPR057326">
    <property type="entry name" value="KR_dom"/>
</dbReference>
<dbReference type="PRINTS" id="PR00081">
    <property type="entry name" value="GDHRDH"/>
</dbReference>
<evidence type="ECO:0000256" key="1">
    <source>
        <dbReference type="ARBA" id="ARBA00006484"/>
    </source>
</evidence>
<gene>
    <name evidence="6" type="ORF">ISQ19_02310</name>
</gene>
<evidence type="ECO:0000259" key="5">
    <source>
        <dbReference type="SMART" id="SM00822"/>
    </source>
</evidence>
<dbReference type="EMBL" id="JADHOK010000016">
    <property type="protein sequence ID" value="MBL6761510.1"/>
    <property type="molecule type" value="Genomic_DNA"/>
</dbReference>